<keyword evidence="7" id="KW-0997">Cell inner membrane</keyword>
<dbReference type="Gene3D" id="3.30.420.270">
    <property type="match status" value="1"/>
</dbReference>
<dbReference type="Pfam" id="PF02472">
    <property type="entry name" value="ExbD"/>
    <property type="match status" value="1"/>
</dbReference>
<keyword evidence="11 13" id="KW-0472">Membrane</keyword>
<feature type="transmembrane region" description="Helical" evidence="13">
    <location>
        <begin position="21"/>
        <end position="43"/>
    </location>
</feature>
<dbReference type="PANTHER" id="PTHR30558">
    <property type="entry name" value="EXBD MEMBRANE COMPONENT OF PMF-DRIVEN MACROMOLECULE IMPORT SYSTEM"/>
    <property type="match status" value="1"/>
</dbReference>
<evidence type="ECO:0000256" key="10">
    <source>
        <dbReference type="ARBA" id="ARBA00022989"/>
    </source>
</evidence>
<dbReference type="AlphaFoldDB" id="A0AAJ2VB03"/>
<dbReference type="Proteomes" id="UP001287445">
    <property type="component" value="Unassembled WGS sequence"/>
</dbReference>
<comment type="subcellular location">
    <subcellularLocation>
        <location evidence="2">Cell inner membrane</location>
        <topology evidence="2">Single-pass type II membrane protein</topology>
    </subcellularLocation>
    <subcellularLocation>
        <location evidence="12">Cell membrane</location>
        <topology evidence="12">Single-pass type II membrane protein</topology>
    </subcellularLocation>
</comment>
<dbReference type="GO" id="GO:0022857">
    <property type="term" value="F:transmembrane transporter activity"/>
    <property type="evidence" value="ECO:0007669"/>
    <property type="project" value="InterPro"/>
</dbReference>
<dbReference type="GeneID" id="24113885"/>
<dbReference type="InterPro" id="IPR003400">
    <property type="entry name" value="ExbD"/>
</dbReference>
<reference evidence="14" key="1">
    <citation type="submission" date="2023-11" db="EMBL/GenBank/DDBJ databases">
        <title>Identification and selenium tolerance of Delftia acidovorans R3-25.</title>
        <authorList>
            <person name="Zhang S."/>
            <person name="Liu Y."/>
            <person name="Guo Y."/>
        </authorList>
    </citation>
    <scope>NUCLEOTIDE SEQUENCE</scope>
    <source>
        <strain evidence="14">R3-25</strain>
    </source>
</reference>
<comment type="subunit">
    <text evidence="4">The accessory proteins ExbB and ExbD seem to form a complex with TonB.</text>
</comment>
<evidence type="ECO:0000256" key="1">
    <source>
        <dbReference type="ARBA" id="ARBA00003540"/>
    </source>
</evidence>
<evidence type="ECO:0000256" key="5">
    <source>
        <dbReference type="ARBA" id="ARBA00022448"/>
    </source>
</evidence>
<dbReference type="PANTHER" id="PTHR30558:SF12">
    <property type="entry name" value="BIOPOLYMER TRANSPORT PROTEIN EXBD"/>
    <property type="match status" value="1"/>
</dbReference>
<evidence type="ECO:0000256" key="9">
    <source>
        <dbReference type="ARBA" id="ARBA00022927"/>
    </source>
</evidence>
<gene>
    <name evidence="14" type="ORF">SGN30_16975</name>
</gene>
<evidence type="ECO:0000256" key="12">
    <source>
        <dbReference type="RuleBase" id="RU003879"/>
    </source>
</evidence>
<dbReference type="GO" id="GO:0005886">
    <property type="term" value="C:plasma membrane"/>
    <property type="evidence" value="ECO:0007669"/>
    <property type="project" value="UniProtKB-SubCell"/>
</dbReference>
<evidence type="ECO:0000256" key="6">
    <source>
        <dbReference type="ARBA" id="ARBA00022475"/>
    </source>
</evidence>
<keyword evidence="8 12" id="KW-0812">Transmembrane</keyword>
<organism evidence="14 15">
    <name type="scientific">Delftia acidovorans</name>
    <name type="common">Pseudomonas acidovorans</name>
    <name type="synonym">Comamonas acidovorans</name>
    <dbReference type="NCBI Taxonomy" id="80866"/>
    <lineage>
        <taxon>Bacteria</taxon>
        <taxon>Pseudomonadati</taxon>
        <taxon>Pseudomonadota</taxon>
        <taxon>Betaproteobacteria</taxon>
        <taxon>Burkholderiales</taxon>
        <taxon>Comamonadaceae</taxon>
        <taxon>Delftia</taxon>
    </lineage>
</organism>
<evidence type="ECO:0000256" key="2">
    <source>
        <dbReference type="ARBA" id="ARBA00004249"/>
    </source>
</evidence>
<sequence>MAFGRLSGKESAPQPMHAINVTPLVDVMLVLVVIFILAAPMLAASLRVQLPQAQGTQPMAAAGEDDALLLEVDAQGALWVQGQPTTPEALRERLARLGARNPQAELQLRADQAVPYGRVAELMGWAHAAGLTRMGFVAEPARSQEGRSAAVLGPSGAGR</sequence>
<dbReference type="RefSeq" id="WP_012207802.1">
    <property type="nucleotide sequence ID" value="NZ_CAGKLB010000001.1"/>
</dbReference>
<evidence type="ECO:0000313" key="14">
    <source>
        <dbReference type="EMBL" id="MDX4955112.1"/>
    </source>
</evidence>
<proteinExistence type="inferred from homology"/>
<protein>
    <submittedName>
        <fullName evidence="14">Biopolymer transporter ExbD</fullName>
    </submittedName>
</protein>
<evidence type="ECO:0000256" key="3">
    <source>
        <dbReference type="ARBA" id="ARBA00005811"/>
    </source>
</evidence>
<comment type="caution">
    <text evidence="14">The sequence shown here is derived from an EMBL/GenBank/DDBJ whole genome shotgun (WGS) entry which is preliminary data.</text>
</comment>
<evidence type="ECO:0000256" key="8">
    <source>
        <dbReference type="ARBA" id="ARBA00022692"/>
    </source>
</evidence>
<name>A0AAJ2VB03_DELAC</name>
<evidence type="ECO:0000313" key="15">
    <source>
        <dbReference type="Proteomes" id="UP001287445"/>
    </source>
</evidence>
<evidence type="ECO:0000256" key="7">
    <source>
        <dbReference type="ARBA" id="ARBA00022519"/>
    </source>
</evidence>
<evidence type="ECO:0000256" key="11">
    <source>
        <dbReference type="ARBA" id="ARBA00023136"/>
    </source>
</evidence>
<evidence type="ECO:0000256" key="4">
    <source>
        <dbReference type="ARBA" id="ARBA00011471"/>
    </source>
</evidence>
<accession>A0AAJ2VB03</accession>
<dbReference type="GO" id="GO:0015031">
    <property type="term" value="P:protein transport"/>
    <property type="evidence" value="ECO:0007669"/>
    <property type="project" value="UniProtKB-KW"/>
</dbReference>
<evidence type="ECO:0000256" key="13">
    <source>
        <dbReference type="SAM" id="Phobius"/>
    </source>
</evidence>
<keyword evidence="9 12" id="KW-0653">Protein transport</keyword>
<comment type="similarity">
    <text evidence="3 12">Belongs to the ExbD/TolR family.</text>
</comment>
<keyword evidence="6" id="KW-1003">Cell membrane</keyword>
<keyword evidence="5 12" id="KW-0813">Transport</keyword>
<keyword evidence="10 13" id="KW-1133">Transmembrane helix</keyword>
<dbReference type="EMBL" id="JAWWMZ010000005">
    <property type="protein sequence ID" value="MDX4955112.1"/>
    <property type="molecule type" value="Genomic_DNA"/>
</dbReference>
<comment type="function">
    <text evidence="1">Involved in the TonB-dependent energy-dependent transport of various receptor-bound substrates.</text>
</comment>